<dbReference type="Pfam" id="PF07729">
    <property type="entry name" value="FCD"/>
    <property type="match status" value="1"/>
</dbReference>
<dbReference type="PANTHER" id="PTHR43537:SF24">
    <property type="entry name" value="GLUCONATE OPERON TRANSCRIPTIONAL REPRESSOR"/>
    <property type="match status" value="1"/>
</dbReference>
<dbReference type="RefSeq" id="WP_160115594.1">
    <property type="nucleotide sequence ID" value="NZ_FNVQ01000010.1"/>
</dbReference>
<dbReference type="SMART" id="SM00345">
    <property type="entry name" value="HTH_GNTR"/>
    <property type="match status" value="1"/>
</dbReference>
<dbReference type="PROSITE" id="PS50949">
    <property type="entry name" value="HTH_GNTR"/>
    <property type="match status" value="1"/>
</dbReference>
<dbReference type="Gene3D" id="1.10.10.10">
    <property type="entry name" value="Winged helix-like DNA-binding domain superfamily/Winged helix DNA-binding domain"/>
    <property type="match status" value="1"/>
</dbReference>
<evidence type="ECO:0000256" key="3">
    <source>
        <dbReference type="ARBA" id="ARBA00023163"/>
    </source>
</evidence>
<dbReference type="InterPro" id="IPR036388">
    <property type="entry name" value="WH-like_DNA-bd_sf"/>
</dbReference>
<sequence>MTNVKKTLTDQATQDLVARLKQKITNGEYRPGEWLKQIDIEQTFQVNRFTVRSAFSELQSSGFLHHEPYKGYRVIEHSLQERIELTAAREVVECAAAANVLANIDAAGIERLESLAEAFLQAVDDDLFEEMFRINAEFHRCFNAYYRNQHLSQMISDLRERGVGSANRGWSKKTIQRDSALDHINMVQALKEKNLVRLQAVIHTHLNRWRQAYPELMRS</sequence>
<dbReference type="InterPro" id="IPR008920">
    <property type="entry name" value="TF_FadR/GntR_C"/>
</dbReference>
<dbReference type="GO" id="GO:0003700">
    <property type="term" value="F:DNA-binding transcription factor activity"/>
    <property type="evidence" value="ECO:0007669"/>
    <property type="project" value="InterPro"/>
</dbReference>
<gene>
    <name evidence="5" type="ORF">SAMN05444390_11063</name>
</gene>
<dbReference type="InterPro" id="IPR000524">
    <property type="entry name" value="Tscrpt_reg_HTH_GntR"/>
</dbReference>
<dbReference type="PANTHER" id="PTHR43537">
    <property type="entry name" value="TRANSCRIPTIONAL REGULATOR, GNTR FAMILY"/>
    <property type="match status" value="1"/>
</dbReference>
<dbReference type="InterPro" id="IPR036390">
    <property type="entry name" value="WH_DNA-bd_sf"/>
</dbReference>
<dbReference type="GO" id="GO:0003677">
    <property type="term" value="F:DNA binding"/>
    <property type="evidence" value="ECO:0007669"/>
    <property type="project" value="UniProtKB-KW"/>
</dbReference>
<dbReference type="SUPFAM" id="SSF48008">
    <property type="entry name" value="GntR ligand-binding domain-like"/>
    <property type="match status" value="1"/>
</dbReference>
<dbReference type="Pfam" id="PF00392">
    <property type="entry name" value="GntR"/>
    <property type="match status" value="1"/>
</dbReference>
<name>A0A1H6DW56_9GAMM</name>
<keyword evidence="2 5" id="KW-0238">DNA-binding</keyword>
<keyword evidence="6" id="KW-1185">Reference proteome</keyword>
<proteinExistence type="predicted"/>
<protein>
    <submittedName>
        <fullName evidence="5">DNA-binding transcriptional regulator, GntR family</fullName>
    </submittedName>
</protein>
<dbReference type="SUPFAM" id="SSF46785">
    <property type="entry name" value="Winged helix' DNA-binding domain"/>
    <property type="match status" value="1"/>
</dbReference>
<evidence type="ECO:0000313" key="5">
    <source>
        <dbReference type="EMBL" id="SEG88956.1"/>
    </source>
</evidence>
<dbReference type="AlphaFoldDB" id="A0A1H6DW56"/>
<dbReference type="InterPro" id="IPR011711">
    <property type="entry name" value="GntR_C"/>
</dbReference>
<dbReference type="Gene3D" id="1.20.120.530">
    <property type="entry name" value="GntR ligand-binding domain-like"/>
    <property type="match status" value="1"/>
</dbReference>
<dbReference type="OrthoDB" id="6087511at2"/>
<feature type="domain" description="HTH gntR-type" evidence="4">
    <location>
        <begin position="10"/>
        <end position="77"/>
    </location>
</feature>
<evidence type="ECO:0000256" key="2">
    <source>
        <dbReference type="ARBA" id="ARBA00023125"/>
    </source>
</evidence>
<evidence type="ECO:0000313" key="6">
    <source>
        <dbReference type="Proteomes" id="UP000236745"/>
    </source>
</evidence>
<organism evidence="5 6">
    <name type="scientific">Marinobacterium lutimaris</name>
    <dbReference type="NCBI Taxonomy" id="568106"/>
    <lineage>
        <taxon>Bacteria</taxon>
        <taxon>Pseudomonadati</taxon>
        <taxon>Pseudomonadota</taxon>
        <taxon>Gammaproteobacteria</taxon>
        <taxon>Oceanospirillales</taxon>
        <taxon>Oceanospirillaceae</taxon>
        <taxon>Marinobacterium</taxon>
    </lineage>
</organism>
<keyword evidence="1" id="KW-0805">Transcription regulation</keyword>
<evidence type="ECO:0000259" key="4">
    <source>
        <dbReference type="PROSITE" id="PS50949"/>
    </source>
</evidence>
<keyword evidence="3" id="KW-0804">Transcription</keyword>
<dbReference type="EMBL" id="FNVQ01000010">
    <property type="protein sequence ID" value="SEG88956.1"/>
    <property type="molecule type" value="Genomic_DNA"/>
</dbReference>
<dbReference type="SMART" id="SM00895">
    <property type="entry name" value="FCD"/>
    <property type="match status" value="1"/>
</dbReference>
<accession>A0A1H6DW56</accession>
<evidence type="ECO:0000256" key="1">
    <source>
        <dbReference type="ARBA" id="ARBA00023015"/>
    </source>
</evidence>
<dbReference type="Proteomes" id="UP000236745">
    <property type="component" value="Unassembled WGS sequence"/>
</dbReference>
<reference evidence="5 6" key="1">
    <citation type="submission" date="2016-10" db="EMBL/GenBank/DDBJ databases">
        <authorList>
            <person name="de Groot N.N."/>
        </authorList>
    </citation>
    <scope>NUCLEOTIDE SEQUENCE [LARGE SCALE GENOMIC DNA]</scope>
    <source>
        <strain evidence="5 6">DSM 22012</strain>
    </source>
</reference>